<dbReference type="SUPFAM" id="SSF46689">
    <property type="entry name" value="Homeodomain-like"/>
    <property type="match status" value="1"/>
</dbReference>
<name>A0ABU1NYE6_9BACL</name>
<proteinExistence type="predicted"/>
<dbReference type="EMBL" id="JAVDSB010000006">
    <property type="protein sequence ID" value="MDR6552519.1"/>
    <property type="molecule type" value="Genomic_DNA"/>
</dbReference>
<organism evidence="7 8">
    <name type="scientific">Paenibacillus qinlingensis</name>
    <dbReference type="NCBI Taxonomy" id="1837343"/>
    <lineage>
        <taxon>Bacteria</taxon>
        <taxon>Bacillati</taxon>
        <taxon>Bacillota</taxon>
        <taxon>Bacilli</taxon>
        <taxon>Bacillales</taxon>
        <taxon>Paenibacillaceae</taxon>
        <taxon>Paenibacillus</taxon>
    </lineage>
</organism>
<keyword evidence="4" id="KW-0812">Transmembrane</keyword>
<feature type="transmembrane region" description="Helical" evidence="4">
    <location>
        <begin position="276"/>
        <end position="294"/>
    </location>
</feature>
<reference evidence="7 8" key="1">
    <citation type="submission" date="2023-07" db="EMBL/GenBank/DDBJ databases">
        <title>Sorghum-associated microbial communities from plants grown in Nebraska, USA.</title>
        <authorList>
            <person name="Schachtman D."/>
        </authorList>
    </citation>
    <scope>NUCLEOTIDE SEQUENCE [LARGE SCALE GENOMIC DNA]</scope>
    <source>
        <strain evidence="7 8">CC258</strain>
    </source>
</reference>
<feature type="domain" description="GGDEF" evidence="6">
    <location>
        <begin position="392"/>
        <end position="525"/>
    </location>
</feature>
<sequence>MRLQRSKKAQTLIMMLLVASICMTVMGFIVYRVSTSTLTEEAQDAYKVSLLRTQDRVESYFKQMDQAVLQFEKLPALDTFSKLNGQDQKLDLVTLRDTIVRMYSSIDDVDNVALYSVGDKKLIGTSQQVTAAQEEYTEVIAKFESLRTEKAFFTIPVNQSPTSIYIRKLPIFQEEKTAYLLFHINQRFFDHILGTYDNVKGNYFILDQDGSLMQNRGKLTMEQLLEGLSTYHQDESSLTSSDLFITQLKASYNGWVFGFAIPKDDFFTKMNRIRNLAFLLAGLLLAAAAVGAILTTNRLWKGWSEIVKLVNDTSSTTELKDAEQHPGERDEFSAIYEKMHQIKESRDELKEQLNEWRPEVRDLFIRNMLRKGLRSQEDWSRLEQYHIQVCLDAYSCFCIEIDQYKSMKDLYTDVDLYYFRYGISKVIKEVIEEHGAGVVTEHGEGRFLALFSLEEPSIVEAQRQFHHNAEIMRDFIKQYFPFTVSIGMSLVRKDYAYLGIASEEAEEALKHKLVAGANEVIPFEAYRREPEAGSLDAEPLPVSFRELENDIIYAIQAWDVELAYAYADRLNMLQGIKTLNYHWLHNKLTEMILSIYWTVNKTKRHASTELFMNKLAQLATLEDWIACLKSDVIAPLIESLQLTHTEHMQRVAQQTLAYIEAHNEEDPRLEDLCKIANVPASIIRQALKEVHEATYSDLVLISRIDKAQNWLKQTEMNIEEIASRLQYSNAQNFSRIFKKVVGIPPGQYRKEMKNEQNDYS</sequence>
<dbReference type="Pfam" id="PF12833">
    <property type="entry name" value="HTH_18"/>
    <property type="match status" value="1"/>
</dbReference>
<feature type="domain" description="HTH araC/xylS-type" evidence="5">
    <location>
        <begin position="653"/>
        <end position="751"/>
    </location>
</feature>
<feature type="transmembrane region" description="Helical" evidence="4">
    <location>
        <begin position="12"/>
        <end position="31"/>
    </location>
</feature>
<dbReference type="InterPro" id="IPR000160">
    <property type="entry name" value="GGDEF_dom"/>
</dbReference>
<dbReference type="InterPro" id="IPR009057">
    <property type="entry name" value="Homeodomain-like_sf"/>
</dbReference>
<keyword evidence="4" id="KW-0472">Membrane</keyword>
<evidence type="ECO:0000313" key="8">
    <source>
        <dbReference type="Proteomes" id="UP001267290"/>
    </source>
</evidence>
<keyword evidence="4" id="KW-1133">Transmembrane helix</keyword>
<dbReference type="PROSITE" id="PS01124">
    <property type="entry name" value="HTH_ARAC_FAMILY_2"/>
    <property type="match status" value="1"/>
</dbReference>
<dbReference type="InterPro" id="IPR018060">
    <property type="entry name" value="HTH_AraC"/>
</dbReference>
<dbReference type="PANTHER" id="PTHR43280:SF2">
    <property type="entry name" value="HTH-TYPE TRANSCRIPTIONAL REGULATOR EXSA"/>
    <property type="match status" value="1"/>
</dbReference>
<evidence type="ECO:0000259" key="6">
    <source>
        <dbReference type="PROSITE" id="PS50887"/>
    </source>
</evidence>
<keyword evidence="2" id="KW-0238">DNA-binding</keyword>
<comment type="caution">
    <text evidence="7">The sequence shown here is derived from an EMBL/GenBank/DDBJ whole genome shotgun (WGS) entry which is preliminary data.</text>
</comment>
<evidence type="ECO:0000259" key="5">
    <source>
        <dbReference type="PROSITE" id="PS01124"/>
    </source>
</evidence>
<evidence type="ECO:0000256" key="1">
    <source>
        <dbReference type="ARBA" id="ARBA00023015"/>
    </source>
</evidence>
<dbReference type="Gene3D" id="1.10.10.60">
    <property type="entry name" value="Homeodomain-like"/>
    <property type="match status" value="1"/>
</dbReference>
<dbReference type="RefSeq" id="WP_310500035.1">
    <property type="nucleotide sequence ID" value="NZ_JAVDSB010000006.1"/>
</dbReference>
<keyword evidence="1" id="KW-0805">Transcription regulation</keyword>
<keyword evidence="3" id="KW-0804">Transcription</keyword>
<evidence type="ECO:0000313" key="7">
    <source>
        <dbReference type="EMBL" id="MDR6552519.1"/>
    </source>
</evidence>
<dbReference type="InterPro" id="IPR018062">
    <property type="entry name" value="HTH_AraC-typ_CS"/>
</dbReference>
<keyword evidence="8" id="KW-1185">Reference proteome</keyword>
<dbReference type="SMART" id="SM00342">
    <property type="entry name" value="HTH_ARAC"/>
    <property type="match status" value="1"/>
</dbReference>
<accession>A0ABU1NYE6</accession>
<evidence type="ECO:0000256" key="3">
    <source>
        <dbReference type="ARBA" id="ARBA00023163"/>
    </source>
</evidence>
<evidence type="ECO:0000256" key="2">
    <source>
        <dbReference type="ARBA" id="ARBA00023125"/>
    </source>
</evidence>
<evidence type="ECO:0000256" key="4">
    <source>
        <dbReference type="SAM" id="Phobius"/>
    </source>
</evidence>
<dbReference type="PROSITE" id="PS50887">
    <property type="entry name" value="GGDEF"/>
    <property type="match status" value="1"/>
</dbReference>
<gene>
    <name evidence="7" type="ORF">J2736_003725</name>
</gene>
<dbReference type="Proteomes" id="UP001267290">
    <property type="component" value="Unassembled WGS sequence"/>
</dbReference>
<protein>
    <submittedName>
        <fullName evidence="7">AraC-like DNA-binding protein</fullName>
    </submittedName>
</protein>
<dbReference type="PROSITE" id="PS00041">
    <property type="entry name" value="HTH_ARAC_FAMILY_1"/>
    <property type="match status" value="1"/>
</dbReference>
<dbReference type="PANTHER" id="PTHR43280">
    <property type="entry name" value="ARAC-FAMILY TRANSCRIPTIONAL REGULATOR"/>
    <property type="match status" value="1"/>
</dbReference>